<organism evidence="1">
    <name type="scientific">marine metagenome</name>
    <dbReference type="NCBI Taxonomy" id="408172"/>
    <lineage>
        <taxon>unclassified sequences</taxon>
        <taxon>metagenomes</taxon>
        <taxon>ecological metagenomes</taxon>
    </lineage>
</organism>
<sequence length="36" mass="4004">MIGIQQAPICAVRLTHHPQSGLQRRKLALVSLIPWA</sequence>
<name>A0A382CLW4_9ZZZZ</name>
<proteinExistence type="predicted"/>
<dbReference type="AlphaFoldDB" id="A0A382CLW4"/>
<reference evidence="1" key="1">
    <citation type="submission" date="2018-05" db="EMBL/GenBank/DDBJ databases">
        <authorList>
            <person name="Lanie J.A."/>
            <person name="Ng W.-L."/>
            <person name="Kazmierczak K.M."/>
            <person name="Andrzejewski T.M."/>
            <person name="Davidsen T.M."/>
            <person name="Wayne K.J."/>
            <person name="Tettelin H."/>
            <person name="Glass J.I."/>
            <person name="Rusch D."/>
            <person name="Podicherti R."/>
            <person name="Tsui H.-C.T."/>
            <person name="Winkler M.E."/>
        </authorList>
    </citation>
    <scope>NUCLEOTIDE SEQUENCE</scope>
</reference>
<gene>
    <name evidence="1" type="ORF">METZ01_LOCUS179723</name>
</gene>
<protein>
    <submittedName>
        <fullName evidence="1">Uncharacterized protein</fullName>
    </submittedName>
</protein>
<dbReference type="EMBL" id="UINC01035063">
    <property type="protein sequence ID" value="SVB26869.1"/>
    <property type="molecule type" value="Genomic_DNA"/>
</dbReference>
<evidence type="ECO:0000313" key="1">
    <source>
        <dbReference type="EMBL" id="SVB26869.1"/>
    </source>
</evidence>
<accession>A0A382CLW4</accession>